<feature type="domain" description="NAA35-like N-terminal" evidence="6">
    <location>
        <begin position="39"/>
        <end position="123"/>
    </location>
</feature>
<comment type="similarity">
    <text evidence="2">Belongs to the MAK10 family.</text>
</comment>
<proteinExistence type="inferred from homology"/>
<gene>
    <name evidence="8" type="ORF">HF086_004641</name>
</gene>
<dbReference type="InterPro" id="IPR007244">
    <property type="entry name" value="Naa35_N"/>
</dbReference>
<feature type="domain" description="NAA35-like TPR repeats" evidence="7">
    <location>
        <begin position="433"/>
        <end position="534"/>
    </location>
</feature>
<reference evidence="8" key="1">
    <citation type="journal article" date="2021" name="G3 (Bethesda)">
        <title>Genome and transcriptome analysis of the beet armyworm Spodoptera exigua reveals targets for pest control. .</title>
        <authorList>
            <person name="Simon S."/>
            <person name="Breeschoten T."/>
            <person name="Jansen H.J."/>
            <person name="Dirks R.P."/>
            <person name="Schranz M.E."/>
            <person name="Ros V.I.D."/>
        </authorList>
    </citation>
    <scope>NUCLEOTIDE SEQUENCE</scope>
    <source>
        <strain evidence="8">TB_SE_WUR_2020</strain>
    </source>
</reference>
<comment type="caution">
    <text evidence="8">The sequence shown here is derived from an EMBL/GenBank/DDBJ whole genome shotgun (WGS) entry which is preliminary data.</text>
</comment>
<dbReference type="InterPro" id="IPR057982">
    <property type="entry name" value="TPR_NAA35"/>
</dbReference>
<dbReference type="PANTHER" id="PTHR21373:SF0">
    <property type="entry name" value="N-ALPHA-ACETYLTRANSFERASE 35, NATC AUXILIARY SUBUNIT"/>
    <property type="match status" value="1"/>
</dbReference>
<evidence type="ECO:0000256" key="3">
    <source>
        <dbReference type="ARBA" id="ARBA00022490"/>
    </source>
</evidence>
<evidence type="ECO:0000259" key="6">
    <source>
        <dbReference type="Pfam" id="PF04112"/>
    </source>
</evidence>
<dbReference type="Pfam" id="PF04112">
    <property type="entry name" value="Mak10"/>
    <property type="match status" value="1"/>
</dbReference>
<evidence type="ECO:0000256" key="1">
    <source>
        <dbReference type="ARBA" id="ARBA00004496"/>
    </source>
</evidence>
<evidence type="ECO:0000256" key="4">
    <source>
        <dbReference type="ARBA" id="ARBA00030494"/>
    </source>
</evidence>
<evidence type="ECO:0000256" key="5">
    <source>
        <dbReference type="SAM" id="MobiDB-lite"/>
    </source>
</evidence>
<sequence>MDSLGATPEVIYNWVDITSDFFKHIQDLQLGELLHDGHLFGLFEAMSAIEMMDPKMDAGMLCNRGNPKPLNFQQAVAAGKLKIDDLEPPELIGIIDATMACIVSWLEGHSLAQTVFTNLYLHQPHSIVNKTLKAYCIAVYKLLDCIRDCINKAQVFEEEDFQPMGYGYRLGSNPQSGNTYDARLEVSEQKCVLMLREQEEDLNKKARSCDDEDNLWAALQARIRFTRMFFQALLMITKRDSQSGADCVALLNGCSEMMKVIIKTSGKGTQPVENSDSPNPMGFEPMINQRLLPPTFPRYTRIKPRAEALHYFDELVARLRHAWKITSCTNFHTALDFFMEFSRQRACILSRSALQLLYLSPSPANTASMAQSAMNGPVGQPRPQHPFVEILRESVKNFVNPPALTPKSPSVSTPQAESVDAVVSGAAGTGPRACFGTWVLYHVLRVMIAYLLSGLELELYSVHEYHYIFWYLYEFLYGWLVSALGRAENLSGDSGRRDSRDSRRRKTKKRVRPYAREGLLCNVMQNLCGGYYKVQDLLKVAKTNFVVLKLLAGGHKRDSTVPPEFDFSVHRHFPIIKLV</sequence>
<organism evidence="8 9">
    <name type="scientific">Spodoptera exigua</name>
    <name type="common">Beet armyworm</name>
    <name type="synonym">Noctua fulgens</name>
    <dbReference type="NCBI Taxonomy" id="7107"/>
    <lineage>
        <taxon>Eukaryota</taxon>
        <taxon>Metazoa</taxon>
        <taxon>Ecdysozoa</taxon>
        <taxon>Arthropoda</taxon>
        <taxon>Hexapoda</taxon>
        <taxon>Insecta</taxon>
        <taxon>Pterygota</taxon>
        <taxon>Neoptera</taxon>
        <taxon>Endopterygota</taxon>
        <taxon>Lepidoptera</taxon>
        <taxon>Glossata</taxon>
        <taxon>Ditrysia</taxon>
        <taxon>Noctuoidea</taxon>
        <taxon>Noctuidae</taxon>
        <taxon>Amphipyrinae</taxon>
        <taxon>Spodoptera</taxon>
    </lineage>
</organism>
<feature type="region of interest" description="Disordered" evidence="5">
    <location>
        <begin position="489"/>
        <end position="511"/>
    </location>
</feature>
<comment type="subcellular location">
    <subcellularLocation>
        <location evidence="1">Cytoplasm</location>
    </subcellularLocation>
</comment>
<feature type="domain" description="NAA35-like TPR repeats" evidence="7">
    <location>
        <begin position="322"/>
        <end position="418"/>
    </location>
</feature>
<dbReference type="EMBL" id="JACEFF010000758">
    <property type="protein sequence ID" value="KAH9631480.1"/>
    <property type="molecule type" value="Genomic_DNA"/>
</dbReference>
<keyword evidence="3" id="KW-0963">Cytoplasm</keyword>
<feature type="compositionally biased region" description="Basic residues" evidence="5">
    <location>
        <begin position="502"/>
        <end position="511"/>
    </location>
</feature>
<evidence type="ECO:0000259" key="7">
    <source>
        <dbReference type="Pfam" id="PF25789"/>
    </source>
</evidence>
<protein>
    <recommendedName>
        <fullName evidence="4">Protein MAK10 homolog</fullName>
    </recommendedName>
</protein>
<dbReference type="AlphaFoldDB" id="A0A922M760"/>
<evidence type="ECO:0000256" key="2">
    <source>
        <dbReference type="ARBA" id="ARBA00006289"/>
    </source>
</evidence>
<dbReference type="Pfam" id="PF25789">
    <property type="entry name" value="TPR_NAA35"/>
    <property type="match status" value="2"/>
</dbReference>
<dbReference type="Proteomes" id="UP000814243">
    <property type="component" value="Unassembled WGS sequence"/>
</dbReference>
<dbReference type="InterPro" id="IPR057983">
    <property type="entry name" value="NAA35-like_N"/>
</dbReference>
<evidence type="ECO:0000313" key="9">
    <source>
        <dbReference type="Proteomes" id="UP000814243"/>
    </source>
</evidence>
<dbReference type="PANTHER" id="PTHR21373">
    <property type="entry name" value="GLUCOSE REPRESSIBLE PROTEIN MAK10"/>
    <property type="match status" value="1"/>
</dbReference>
<name>A0A922M760_SPOEX</name>
<evidence type="ECO:0000313" key="8">
    <source>
        <dbReference type="EMBL" id="KAH9631480.1"/>
    </source>
</evidence>
<accession>A0A922M760</accession>
<dbReference type="GO" id="GO:0031417">
    <property type="term" value="C:NatC complex"/>
    <property type="evidence" value="ECO:0007669"/>
    <property type="project" value="InterPro"/>
</dbReference>